<proteinExistence type="predicted"/>
<evidence type="ECO:0000313" key="3">
    <source>
        <dbReference type="EMBL" id="NQE36397.1"/>
    </source>
</evidence>
<name>A0ABX2D176_9CYAN</name>
<sequence>MARLTDQAFEILRAEVDKCAAADSLAGDVYRRMVIKRLEKLRSQNGTFASREEIRDTFKDEFPNFSEQALKAAVKANRPPGLFGKIIFAGSLLGSAAGIIWLINLPFPMIRWPVAKTMPILLLPSFMSMDHNYRQAIALVEQSDQLVNKATAVADFDLGEIKAKEAQKHLDALPVWFLGYYPKRYCSFFRCSWQFTFDEFEAARKNVGRMEAQIFQQKNAFTQLNQVEQTLKAAKQEYQQAKTAADRQKATVNWQSAIDQLNQIPAETLAGETAKKTLKAAERDFQAMGGIATGSVQADNLIEAAKEFALSAAVAAKKPPHPAAQWEQIAQLWQEAINRLKLIPLDNPGYLDAQTKLAQYQKDLGITQIRLEAEKDSAKALQEAKSLFANLQNNVNSQNPAYSLSQLQQIINQLESVKPGTTVYPESQKWLQSARKKQQEWQKN</sequence>
<comment type="caution">
    <text evidence="3">The sequence shown here is derived from an EMBL/GenBank/DDBJ whole genome shotgun (WGS) entry which is preliminary data.</text>
</comment>
<protein>
    <submittedName>
        <fullName evidence="3">Uncharacterized protein</fullName>
    </submittedName>
</protein>
<reference evidence="3 4" key="1">
    <citation type="journal article" date="2020" name="Sci. Rep.">
        <title>A novel cyanobacterial geosmin producer, revising GeoA distribution and dispersion patterns in Bacteria.</title>
        <authorList>
            <person name="Churro C."/>
            <person name="Semedo-Aguiar A.P."/>
            <person name="Silva A.D."/>
            <person name="Pereira-Leal J.B."/>
            <person name="Leite R.B."/>
        </authorList>
    </citation>
    <scope>NUCLEOTIDE SEQUENCE [LARGE SCALE GENOMIC DNA]</scope>
    <source>
        <strain evidence="3 4">IPMA8</strain>
    </source>
</reference>
<organism evidence="3 4">
    <name type="scientific">Microcoleus asticus IPMA8</name>
    <dbReference type="NCBI Taxonomy" id="2563858"/>
    <lineage>
        <taxon>Bacteria</taxon>
        <taxon>Bacillati</taxon>
        <taxon>Cyanobacteriota</taxon>
        <taxon>Cyanophyceae</taxon>
        <taxon>Oscillatoriophycideae</taxon>
        <taxon>Oscillatoriales</taxon>
        <taxon>Microcoleaceae</taxon>
        <taxon>Microcoleus</taxon>
        <taxon>Microcoleus asticus</taxon>
    </lineage>
</organism>
<keyword evidence="4" id="KW-1185">Reference proteome</keyword>
<keyword evidence="2" id="KW-1133">Transmembrane helix</keyword>
<dbReference type="EMBL" id="SRRZ01000083">
    <property type="protein sequence ID" value="NQE36397.1"/>
    <property type="molecule type" value="Genomic_DNA"/>
</dbReference>
<dbReference type="RefSeq" id="WP_172190309.1">
    <property type="nucleotide sequence ID" value="NZ_CAWPPK010000300.1"/>
</dbReference>
<feature type="transmembrane region" description="Helical" evidence="2">
    <location>
        <begin position="82"/>
        <end position="103"/>
    </location>
</feature>
<accession>A0ABX2D176</accession>
<evidence type="ECO:0000313" key="4">
    <source>
        <dbReference type="Proteomes" id="UP000702425"/>
    </source>
</evidence>
<keyword evidence="2" id="KW-0812">Transmembrane</keyword>
<feature type="coiled-coil region" evidence="1">
    <location>
        <begin position="217"/>
        <end position="251"/>
    </location>
</feature>
<evidence type="ECO:0000256" key="2">
    <source>
        <dbReference type="SAM" id="Phobius"/>
    </source>
</evidence>
<evidence type="ECO:0000256" key="1">
    <source>
        <dbReference type="SAM" id="Coils"/>
    </source>
</evidence>
<dbReference type="Proteomes" id="UP000702425">
    <property type="component" value="Unassembled WGS sequence"/>
</dbReference>
<keyword evidence="2" id="KW-0472">Membrane</keyword>
<keyword evidence="1" id="KW-0175">Coiled coil</keyword>
<gene>
    <name evidence="3" type="ORF">E5S67_04162</name>
</gene>